<accession>A0A177EVE5</accession>
<dbReference type="PANTHER" id="PTHR44229">
    <property type="entry name" value="15-HYDROXYPROSTAGLANDIN DEHYDROGENASE [NAD(+)]"/>
    <property type="match status" value="1"/>
</dbReference>
<dbReference type="GO" id="GO:0005737">
    <property type="term" value="C:cytoplasm"/>
    <property type="evidence" value="ECO:0007669"/>
    <property type="project" value="TreeGrafter"/>
</dbReference>
<gene>
    <name evidence="4" type="ORF">AYO21_10541</name>
</gene>
<reference evidence="4 5" key="1">
    <citation type="submission" date="2016-03" db="EMBL/GenBank/DDBJ databases">
        <title>Draft genome sequence of the Fonsecaea monophora CBS 269.37.</title>
        <authorList>
            <person name="Bombassaro A."/>
            <person name="Vinicius W.A."/>
            <person name="De Hoog S."/>
            <person name="Sun J."/>
            <person name="Souza E.M."/>
            <person name="Raittz R.T."/>
            <person name="Costa F."/>
            <person name="Leao A.C."/>
            <person name="Tadra-Sfeir M.Z."/>
            <person name="Baura V."/>
            <person name="Balsanelli E."/>
            <person name="Pedrosa F.O."/>
            <person name="Moreno L.F."/>
            <person name="Steffens M.B."/>
            <person name="Xi L."/>
            <person name="Bocca A.L."/>
            <person name="Felipe M.S."/>
            <person name="Teixeira M."/>
            <person name="Telles Filho F.Q."/>
            <person name="Azevedo C.M."/>
            <person name="Gomes R."/>
            <person name="Vicente V.A."/>
        </authorList>
    </citation>
    <scope>NUCLEOTIDE SEQUENCE [LARGE SCALE GENOMIC DNA]</scope>
    <source>
        <strain evidence="4 5">CBS 269.37</strain>
    </source>
</reference>
<dbReference type="OrthoDB" id="37659at2759"/>
<dbReference type="InterPro" id="IPR020904">
    <property type="entry name" value="Sc_DH/Rdtase_CS"/>
</dbReference>
<dbReference type="EMBL" id="LVKK01000123">
    <property type="protein sequence ID" value="OAG35270.1"/>
    <property type="molecule type" value="Genomic_DNA"/>
</dbReference>
<dbReference type="PRINTS" id="PR00081">
    <property type="entry name" value="GDHRDH"/>
</dbReference>
<dbReference type="GeneID" id="34605658"/>
<dbReference type="Gene3D" id="3.40.50.720">
    <property type="entry name" value="NAD(P)-binding Rossmann-like Domain"/>
    <property type="match status" value="1"/>
</dbReference>
<evidence type="ECO:0008006" key="6">
    <source>
        <dbReference type="Google" id="ProtNLM"/>
    </source>
</evidence>
<dbReference type="Proteomes" id="UP000077002">
    <property type="component" value="Unassembled WGS sequence"/>
</dbReference>
<evidence type="ECO:0000256" key="2">
    <source>
        <dbReference type="ARBA" id="ARBA00022857"/>
    </source>
</evidence>
<name>A0A177EVE5_9EURO</name>
<evidence type="ECO:0000313" key="4">
    <source>
        <dbReference type="EMBL" id="OAG35270.1"/>
    </source>
</evidence>
<dbReference type="AlphaFoldDB" id="A0A177EVE5"/>
<dbReference type="RefSeq" id="XP_022507222.1">
    <property type="nucleotide sequence ID" value="XM_022660456.1"/>
</dbReference>
<evidence type="ECO:0000313" key="5">
    <source>
        <dbReference type="Proteomes" id="UP000077002"/>
    </source>
</evidence>
<comment type="caution">
    <text evidence="4">The sequence shown here is derived from an EMBL/GenBank/DDBJ whole genome shotgun (WGS) entry which is preliminary data.</text>
</comment>
<keyword evidence="2" id="KW-0521">NADP</keyword>
<dbReference type="InterPro" id="IPR036291">
    <property type="entry name" value="NAD(P)-bd_dom_sf"/>
</dbReference>
<evidence type="ECO:0000256" key="1">
    <source>
        <dbReference type="ARBA" id="ARBA00006484"/>
    </source>
</evidence>
<sequence>MATGFPVKDKIVAITGGGSGIGLSCAQTALDAGAKAVIVADLRLTPEAEKLVTANKNVVFETCDVTKWKDLQHVIDASEKHFGDVPDVYIASAGVFEPPYSNFWDDPEGLDADGYKAVDINVNHPIKLTRLAMRALLGKSKRGVVAILASMAGYIKQYPAPIYVATKHAMVGFTRSLGDAEALQGVKVVAICPGIVSTPIWTTGTPGSGKRFGITDQVSITADQVAKVVLDTVESAKYPGGTIVEVSMLGTRVIPEWNIAPPGGVEGETAEGSATPEDAIQRVIGSILQVTEKEKGARL</sequence>
<keyword evidence="3" id="KW-0560">Oxidoreductase</keyword>
<dbReference type="PANTHER" id="PTHR44229:SF4">
    <property type="entry name" value="15-HYDROXYPROSTAGLANDIN DEHYDROGENASE [NAD(+)]"/>
    <property type="match status" value="1"/>
</dbReference>
<dbReference type="InterPro" id="IPR002347">
    <property type="entry name" value="SDR_fam"/>
</dbReference>
<keyword evidence="5" id="KW-1185">Reference proteome</keyword>
<protein>
    <recommendedName>
        <fullName evidence="6">NAD(P)-binding protein</fullName>
    </recommendedName>
</protein>
<evidence type="ECO:0000256" key="3">
    <source>
        <dbReference type="ARBA" id="ARBA00023002"/>
    </source>
</evidence>
<proteinExistence type="inferred from homology"/>
<comment type="similarity">
    <text evidence="1">Belongs to the short-chain dehydrogenases/reductases (SDR) family.</text>
</comment>
<dbReference type="Pfam" id="PF00106">
    <property type="entry name" value="adh_short"/>
    <property type="match status" value="1"/>
</dbReference>
<dbReference type="GO" id="GO:0016616">
    <property type="term" value="F:oxidoreductase activity, acting on the CH-OH group of donors, NAD or NADP as acceptor"/>
    <property type="evidence" value="ECO:0007669"/>
    <property type="project" value="TreeGrafter"/>
</dbReference>
<dbReference type="PROSITE" id="PS00061">
    <property type="entry name" value="ADH_SHORT"/>
    <property type="match status" value="1"/>
</dbReference>
<organism evidence="4 5">
    <name type="scientific">Fonsecaea monophora</name>
    <dbReference type="NCBI Taxonomy" id="254056"/>
    <lineage>
        <taxon>Eukaryota</taxon>
        <taxon>Fungi</taxon>
        <taxon>Dikarya</taxon>
        <taxon>Ascomycota</taxon>
        <taxon>Pezizomycotina</taxon>
        <taxon>Eurotiomycetes</taxon>
        <taxon>Chaetothyriomycetidae</taxon>
        <taxon>Chaetothyriales</taxon>
        <taxon>Herpotrichiellaceae</taxon>
        <taxon>Fonsecaea</taxon>
    </lineage>
</organism>
<dbReference type="SUPFAM" id="SSF51735">
    <property type="entry name" value="NAD(P)-binding Rossmann-fold domains"/>
    <property type="match status" value="1"/>
</dbReference>